<proteinExistence type="predicted"/>
<reference evidence="1" key="1">
    <citation type="submission" date="2014-09" db="EMBL/GenBank/DDBJ databases">
        <authorList>
            <person name="Magalhaes I.L.F."/>
            <person name="Oliveira U."/>
            <person name="Santos F.R."/>
            <person name="Vidigal T.H.D.A."/>
            <person name="Brescovit A.D."/>
            <person name="Santos A.J."/>
        </authorList>
    </citation>
    <scope>NUCLEOTIDE SEQUENCE</scope>
    <source>
        <tissue evidence="1">Shoot tissue taken approximately 20 cm above the soil surface</tissue>
    </source>
</reference>
<protein>
    <submittedName>
        <fullName evidence="1">Uncharacterized protein</fullName>
    </submittedName>
</protein>
<dbReference type="AlphaFoldDB" id="A0A0A9TXJ2"/>
<dbReference type="EMBL" id="GBRH01281313">
    <property type="protein sequence ID" value="JAD16582.1"/>
    <property type="molecule type" value="Transcribed_RNA"/>
</dbReference>
<accession>A0A0A9TXJ2</accession>
<organism evidence="1">
    <name type="scientific">Arundo donax</name>
    <name type="common">Giant reed</name>
    <name type="synonym">Donax arundinaceus</name>
    <dbReference type="NCBI Taxonomy" id="35708"/>
    <lineage>
        <taxon>Eukaryota</taxon>
        <taxon>Viridiplantae</taxon>
        <taxon>Streptophyta</taxon>
        <taxon>Embryophyta</taxon>
        <taxon>Tracheophyta</taxon>
        <taxon>Spermatophyta</taxon>
        <taxon>Magnoliopsida</taxon>
        <taxon>Liliopsida</taxon>
        <taxon>Poales</taxon>
        <taxon>Poaceae</taxon>
        <taxon>PACMAD clade</taxon>
        <taxon>Arundinoideae</taxon>
        <taxon>Arundineae</taxon>
        <taxon>Arundo</taxon>
    </lineage>
</organism>
<sequence length="20" mass="2237">MDYFGFVTQELVDIGATACR</sequence>
<evidence type="ECO:0000313" key="1">
    <source>
        <dbReference type="EMBL" id="JAD16582.1"/>
    </source>
</evidence>
<name>A0A0A9TXJ2_ARUDO</name>
<reference evidence="1" key="2">
    <citation type="journal article" date="2015" name="Data Brief">
        <title>Shoot transcriptome of the giant reed, Arundo donax.</title>
        <authorList>
            <person name="Barrero R.A."/>
            <person name="Guerrero F.D."/>
            <person name="Moolhuijzen P."/>
            <person name="Goolsby J.A."/>
            <person name="Tidwell J."/>
            <person name="Bellgard S.E."/>
            <person name="Bellgard M.I."/>
        </authorList>
    </citation>
    <scope>NUCLEOTIDE SEQUENCE</scope>
    <source>
        <tissue evidence="1">Shoot tissue taken approximately 20 cm above the soil surface</tissue>
    </source>
</reference>